<sequence>MKKNWQKFVFIFLAILIVYLPFQVFAQEFLFNVCHFSAGTSFWLAHWYEFFILLFFLVRIKKHLSSGRVIALILIVFGLISAVFLSKSAGRGIEGFRFDLFFLLTLFIASDLPEKLSQSLIKIYLVLAGLISAWAIVERFLPVHYWQKLLNFSPDFGFGNYFVGLTPRSDSIFNGPSQLSNYLLLAAGLVLVRIARAKKFNWTDYLYYMIIILGLGFAYSRAAWIGLAVIVLLTLIFVFKSWSVRFKIIFISIIVMLIPILSVKTVSGGSATASILTHDTSQVSHEIAATTTLTEMKKRLRQPVKLLFGSGLSSAGPLVLKYHDGLISESWYLQILLEIGVIGLVCWLWLIVVLFLDMIKKNTGLAYGLIAVSIAAIFLHTFADSPATSWTLFALIGANLGKKDE</sequence>
<reference evidence="3" key="1">
    <citation type="submission" date="2017-09" db="EMBL/GenBank/DDBJ databases">
        <title>Depth-based differentiation of microbial function through sediment-hosted aquifers and enrichment of novel symbionts in the deep terrestrial subsurface.</title>
        <authorList>
            <person name="Probst A.J."/>
            <person name="Ladd B."/>
            <person name="Jarett J.K."/>
            <person name="Geller-Mcgrath D.E."/>
            <person name="Sieber C.M.K."/>
            <person name="Emerson J.B."/>
            <person name="Anantharaman K."/>
            <person name="Thomas B.C."/>
            <person name="Malmstrom R."/>
            <person name="Stieglmeier M."/>
            <person name="Klingl A."/>
            <person name="Woyke T."/>
            <person name="Ryan C.M."/>
            <person name="Banfield J.F."/>
        </authorList>
    </citation>
    <scope>NUCLEOTIDE SEQUENCE [LARGE SCALE GENOMIC DNA]</scope>
</reference>
<keyword evidence="1" id="KW-1133">Transmembrane helix</keyword>
<keyword evidence="1" id="KW-0812">Transmembrane</keyword>
<dbReference type="EMBL" id="PEZW01000028">
    <property type="protein sequence ID" value="PIS07342.1"/>
    <property type="molecule type" value="Genomic_DNA"/>
</dbReference>
<feature type="transmembrane region" description="Helical" evidence="1">
    <location>
        <begin position="95"/>
        <end position="112"/>
    </location>
</feature>
<evidence type="ECO:0000313" key="3">
    <source>
        <dbReference type="Proteomes" id="UP000231382"/>
    </source>
</evidence>
<gene>
    <name evidence="2" type="ORF">COT78_04265</name>
</gene>
<feature type="transmembrane region" description="Helical" evidence="1">
    <location>
        <begin position="69"/>
        <end position="89"/>
    </location>
</feature>
<feature type="transmembrane region" description="Helical" evidence="1">
    <location>
        <begin position="119"/>
        <end position="137"/>
    </location>
</feature>
<comment type="caution">
    <text evidence="2">The sequence shown here is derived from an EMBL/GenBank/DDBJ whole genome shotgun (WGS) entry which is preliminary data.</text>
</comment>
<feature type="transmembrane region" description="Helical" evidence="1">
    <location>
        <begin position="365"/>
        <end position="383"/>
    </location>
</feature>
<name>A0A2H0W5I9_9BACT</name>
<dbReference type="AlphaFoldDB" id="A0A2H0W5I9"/>
<proteinExistence type="predicted"/>
<feature type="transmembrane region" description="Helical" evidence="1">
    <location>
        <begin position="179"/>
        <end position="195"/>
    </location>
</feature>
<feature type="transmembrane region" description="Helical" evidence="1">
    <location>
        <begin position="335"/>
        <end position="356"/>
    </location>
</feature>
<evidence type="ECO:0000313" key="2">
    <source>
        <dbReference type="EMBL" id="PIS07342.1"/>
    </source>
</evidence>
<protein>
    <recommendedName>
        <fullName evidence="4">O-antigen ligase domain-containing protein</fullName>
    </recommendedName>
</protein>
<feature type="transmembrane region" description="Helical" evidence="1">
    <location>
        <begin position="36"/>
        <end position="57"/>
    </location>
</feature>
<dbReference type="PANTHER" id="PTHR37422:SF13">
    <property type="entry name" value="LIPOPOLYSACCHARIDE BIOSYNTHESIS PROTEIN PA4999-RELATED"/>
    <property type="match status" value="1"/>
</dbReference>
<feature type="transmembrane region" description="Helical" evidence="1">
    <location>
        <begin position="207"/>
        <end position="238"/>
    </location>
</feature>
<dbReference type="PANTHER" id="PTHR37422">
    <property type="entry name" value="TEICHURONIC ACID BIOSYNTHESIS PROTEIN TUAE"/>
    <property type="match status" value="1"/>
</dbReference>
<evidence type="ECO:0000256" key="1">
    <source>
        <dbReference type="SAM" id="Phobius"/>
    </source>
</evidence>
<feature type="transmembrane region" description="Helical" evidence="1">
    <location>
        <begin position="244"/>
        <end position="263"/>
    </location>
</feature>
<dbReference type="InterPro" id="IPR051533">
    <property type="entry name" value="WaaL-like"/>
</dbReference>
<keyword evidence="1" id="KW-0472">Membrane</keyword>
<organism evidence="2 3">
    <name type="scientific">Candidatus Berkelbacteria bacterium CG10_big_fil_rev_8_21_14_0_10_43_13</name>
    <dbReference type="NCBI Taxonomy" id="1974514"/>
    <lineage>
        <taxon>Bacteria</taxon>
        <taxon>Candidatus Berkelbacteria</taxon>
    </lineage>
</organism>
<dbReference type="Proteomes" id="UP000231382">
    <property type="component" value="Unassembled WGS sequence"/>
</dbReference>
<accession>A0A2H0W5I9</accession>
<evidence type="ECO:0008006" key="4">
    <source>
        <dbReference type="Google" id="ProtNLM"/>
    </source>
</evidence>